<dbReference type="EMBL" id="JAUTAL010000001">
    <property type="protein sequence ID" value="MDQ1097583.1"/>
    <property type="molecule type" value="Genomic_DNA"/>
</dbReference>
<feature type="domain" description="Bacterial bifunctional deaminase-reductase C-terminal" evidence="1">
    <location>
        <begin position="2"/>
        <end position="169"/>
    </location>
</feature>
<dbReference type="SUPFAM" id="SSF53597">
    <property type="entry name" value="Dihydrofolate reductase-like"/>
    <property type="match status" value="1"/>
</dbReference>
<dbReference type="Pfam" id="PF01872">
    <property type="entry name" value="RibD_C"/>
    <property type="match status" value="1"/>
</dbReference>
<evidence type="ECO:0000259" key="1">
    <source>
        <dbReference type="Pfam" id="PF01872"/>
    </source>
</evidence>
<dbReference type="PANTHER" id="PTHR38011">
    <property type="entry name" value="DIHYDROFOLATE REDUCTASE FAMILY PROTEIN (AFU_ORTHOLOGUE AFUA_8G06820)"/>
    <property type="match status" value="1"/>
</dbReference>
<organism evidence="2 3">
    <name type="scientific">Chryseobacterium camelliae</name>
    <dbReference type="NCBI Taxonomy" id="1265445"/>
    <lineage>
        <taxon>Bacteria</taxon>
        <taxon>Pseudomonadati</taxon>
        <taxon>Bacteroidota</taxon>
        <taxon>Flavobacteriia</taxon>
        <taxon>Flavobacteriales</taxon>
        <taxon>Weeksellaceae</taxon>
        <taxon>Chryseobacterium group</taxon>
        <taxon>Chryseobacterium</taxon>
    </lineage>
</organism>
<dbReference type="InterPro" id="IPR002734">
    <property type="entry name" value="RibDG_C"/>
</dbReference>
<dbReference type="InterPro" id="IPR024072">
    <property type="entry name" value="DHFR-like_dom_sf"/>
</dbReference>
<name>A0ABU0TKK8_9FLAO</name>
<dbReference type="Proteomes" id="UP001225072">
    <property type="component" value="Unassembled WGS sequence"/>
</dbReference>
<reference evidence="2 3" key="1">
    <citation type="submission" date="2023-07" db="EMBL/GenBank/DDBJ databases">
        <title>Functional and genomic diversity of the sorghum phyllosphere microbiome.</title>
        <authorList>
            <person name="Shade A."/>
        </authorList>
    </citation>
    <scope>NUCLEOTIDE SEQUENCE [LARGE SCALE GENOMIC DNA]</scope>
    <source>
        <strain evidence="2 3">SORGH_AS_1064</strain>
    </source>
</reference>
<protein>
    <submittedName>
        <fullName evidence="2">Dihydrofolate reductase</fullName>
    </submittedName>
</protein>
<comment type="caution">
    <text evidence="2">The sequence shown here is derived from an EMBL/GenBank/DDBJ whole genome shotgun (WGS) entry which is preliminary data.</text>
</comment>
<dbReference type="RefSeq" id="WP_307451208.1">
    <property type="nucleotide sequence ID" value="NZ_JAUTAL010000001.1"/>
</dbReference>
<dbReference type="PANTHER" id="PTHR38011:SF11">
    <property type="entry name" value="2,5-DIAMINO-6-RIBOSYLAMINO-4(3H)-PYRIMIDINONE 5'-PHOSPHATE REDUCTASE"/>
    <property type="match status" value="1"/>
</dbReference>
<proteinExistence type="predicted"/>
<gene>
    <name evidence="2" type="ORF">QE404_002730</name>
</gene>
<evidence type="ECO:0000313" key="2">
    <source>
        <dbReference type="EMBL" id="MDQ1097583.1"/>
    </source>
</evidence>
<keyword evidence="3" id="KW-1185">Reference proteome</keyword>
<evidence type="ECO:0000313" key="3">
    <source>
        <dbReference type="Proteomes" id="UP001225072"/>
    </source>
</evidence>
<sequence>MRKIIYYVASSLDGFISGLNDDISGFVGTGNGVDQYLADLARFDTVIMGRNTYEFGYKYGMEPGQPAYPHMKHYIFSDTLELQNPHPQVQVKKLDLSEIDQLQREAGTDIYLCGGGQLAGWLLDHQKISTVKVKLNPLILGEGVTLFGDSTSSYKLELVDSSIYEAGLQLMTFNIIY</sequence>
<accession>A0ABU0TKK8</accession>
<dbReference type="InterPro" id="IPR050765">
    <property type="entry name" value="Riboflavin_Biosynth_HTPR"/>
</dbReference>
<dbReference type="Gene3D" id="3.40.430.10">
    <property type="entry name" value="Dihydrofolate Reductase, subunit A"/>
    <property type="match status" value="1"/>
</dbReference>